<dbReference type="EMBL" id="KZ805888">
    <property type="protein sequence ID" value="PVH91349.1"/>
    <property type="molecule type" value="Genomic_DNA"/>
</dbReference>
<dbReference type="InterPro" id="IPR007330">
    <property type="entry name" value="MIT_dom"/>
</dbReference>
<dbReference type="InterPro" id="IPR036181">
    <property type="entry name" value="MIT_dom_sf"/>
</dbReference>
<protein>
    <recommendedName>
        <fullName evidence="1">MIT domain-containing protein</fullName>
    </recommendedName>
</protein>
<proteinExistence type="predicted"/>
<sequence length="156" mass="17611">MVFLRSGSADPETRALTGDLNNAADEEFFQDQMVQLHQDLALTKANTAVDTNTNYPVFQKYTVLENSILRRALTKANTAVLLDNAQNFEGALPNYGDACKLLYGVVTRSSQAEERQSLNSIINTYKIRIEELNEIAKKPDISENSFDFDFDFDLKF</sequence>
<dbReference type="OrthoDB" id="341259at2759"/>
<keyword evidence="3" id="KW-1185">Reference proteome</keyword>
<dbReference type="Gene3D" id="1.20.58.80">
    <property type="entry name" value="Phosphotransferase system, lactose/cellobiose-type IIA subunit"/>
    <property type="match status" value="1"/>
</dbReference>
<feature type="domain" description="MIT" evidence="1">
    <location>
        <begin position="69"/>
        <end position="133"/>
    </location>
</feature>
<evidence type="ECO:0000313" key="3">
    <source>
        <dbReference type="Proteomes" id="UP000244855"/>
    </source>
</evidence>
<dbReference type="Pfam" id="PF04212">
    <property type="entry name" value="MIT"/>
    <property type="match status" value="1"/>
</dbReference>
<dbReference type="STRING" id="97972.A0A2V1D150"/>
<dbReference type="SUPFAM" id="SSF116846">
    <property type="entry name" value="MIT domain"/>
    <property type="match status" value="1"/>
</dbReference>
<name>A0A2V1D150_9PLEO</name>
<dbReference type="Proteomes" id="UP000244855">
    <property type="component" value="Unassembled WGS sequence"/>
</dbReference>
<reference evidence="2 3" key="1">
    <citation type="journal article" date="2018" name="Sci. Rep.">
        <title>Comparative genomics provides insights into the lifestyle and reveals functional heterogeneity of dark septate endophytic fungi.</title>
        <authorList>
            <person name="Knapp D.G."/>
            <person name="Nemeth J.B."/>
            <person name="Barry K."/>
            <person name="Hainaut M."/>
            <person name="Henrissat B."/>
            <person name="Johnson J."/>
            <person name="Kuo A."/>
            <person name="Lim J.H.P."/>
            <person name="Lipzen A."/>
            <person name="Nolan M."/>
            <person name="Ohm R.A."/>
            <person name="Tamas L."/>
            <person name="Grigoriev I.V."/>
            <person name="Spatafora J.W."/>
            <person name="Nagy L.G."/>
            <person name="Kovacs G.M."/>
        </authorList>
    </citation>
    <scope>NUCLEOTIDE SEQUENCE [LARGE SCALE GENOMIC DNA]</scope>
    <source>
        <strain evidence="2 3">DSE2036</strain>
    </source>
</reference>
<dbReference type="PANTHER" id="PTHR37327:SF1">
    <property type="entry name" value="MICROTUBULE INTERACTING AND TRANSPORT DOMAIN-CONTAINING PROTEIN"/>
    <property type="match status" value="1"/>
</dbReference>
<evidence type="ECO:0000259" key="1">
    <source>
        <dbReference type="Pfam" id="PF04212"/>
    </source>
</evidence>
<evidence type="ECO:0000313" key="2">
    <source>
        <dbReference type="EMBL" id="PVH91349.1"/>
    </source>
</evidence>
<gene>
    <name evidence="2" type="ORF">DM02DRAFT_664088</name>
</gene>
<organism evidence="2 3">
    <name type="scientific">Periconia macrospinosa</name>
    <dbReference type="NCBI Taxonomy" id="97972"/>
    <lineage>
        <taxon>Eukaryota</taxon>
        <taxon>Fungi</taxon>
        <taxon>Dikarya</taxon>
        <taxon>Ascomycota</taxon>
        <taxon>Pezizomycotina</taxon>
        <taxon>Dothideomycetes</taxon>
        <taxon>Pleosporomycetidae</taxon>
        <taxon>Pleosporales</taxon>
        <taxon>Massarineae</taxon>
        <taxon>Periconiaceae</taxon>
        <taxon>Periconia</taxon>
    </lineage>
</organism>
<accession>A0A2V1D150</accession>
<dbReference type="AlphaFoldDB" id="A0A2V1D150"/>
<dbReference type="PANTHER" id="PTHR37327">
    <property type="entry name" value="CHROMOSOME 1, WHOLE GENOME SHOTGUN SEQUENCE"/>
    <property type="match status" value="1"/>
</dbReference>